<evidence type="ECO:0000256" key="3">
    <source>
        <dbReference type="ARBA" id="ARBA00023125"/>
    </source>
</evidence>
<dbReference type="PANTHER" id="PTHR30346">
    <property type="entry name" value="TRANSCRIPTIONAL DUAL REGULATOR HCAR-RELATED"/>
    <property type="match status" value="1"/>
</dbReference>
<accession>A0ABR7QWJ5</accession>
<feature type="domain" description="HTH lysR-type" evidence="5">
    <location>
        <begin position="9"/>
        <end position="66"/>
    </location>
</feature>
<evidence type="ECO:0000256" key="1">
    <source>
        <dbReference type="ARBA" id="ARBA00009437"/>
    </source>
</evidence>
<comment type="caution">
    <text evidence="6">The sequence shown here is derived from an EMBL/GenBank/DDBJ whole genome shotgun (WGS) entry which is preliminary data.</text>
</comment>
<dbReference type="RefSeq" id="WP_187755035.1">
    <property type="nucleotide sequence ID" value="NZ_JABURY010000010.1"/>
</dbReference>
<dbReference type="PROSITE" id="PS50931">
    <property type="entry name" value="HTH_LYSR"/>
    <property type="match status" value="1"/>
</dbReference>
<dbReference type="SUPFAM" id="SSF46785">
    <property type="entry name" value="Winged helix' DNA-binding domain"/>
    <property type="match status" value="1"/>
</dbReference>
<dbReference type="SUPFAM" id="SSF53850">
    <property type="entry name" value="Periplasmic binding protein-like II"/>
    <property type="match status" value="1"/>
</dbReference>
<organism evidence="6 7">
    <name type="scientific">Frischella japonica</name>
    <dbReference type="NCBI Taxonomy" id="2741544"/>
    <lineage>
        <taxon>Bacteria</taxon>
        <taxon>Pseudomonadati</taxon>
        <taxon>Pseudomonadota</taxon>
        <taxon>Gammaproteobacteria</taxon>
        <taxon>Orbales</taxon>
        <taxon>Orbaceae</taxon>
        <taxon>Frischella</taxon>
    </lineage>
</organism>
<dbReference type="InterPro" id="IPR036390">
    <property type="entry name" value="WH_DNA-bd_sf"/>
</dbReference>
<proteinExistence type="inferred from homology"/>
<dbReference type="Proteomes" id="UP000651208">
    <property type="component" value="Unassembled WGS sequence"/>
</dbReference>
<name>A0ABR7QWJ5_9GAMM</name>
<dbReference type="InterPro" id="IPR036388">
    <property type="entry name" value="WH-like_DNA-bd_sf"/>
</dbReference>
<dbReference type="Pfam" id="PF03466">
    <property type="entry name" value="LysR_substrate"/>
    <property type="match status" value="1"/>
</dbReference>
<evidence type="ECO:0000259" key="5">
    <source>
        <dbReference type="PROSITE" id="PS50931"/>
    </source>
</evidence>
<evidence type="ECO:0000313" key="6">
    <source>
        <dbReference type="EMBL" id="MBC9130592.1"/>
    </source>
</evidence>
<dbReference type="CDD" id="cd08414">
    <property type="entry name" value="PBP2_LTTR_aromatics_like"/>
    <property type="match status" value="1"/>
</dbReference>
<dbReference type="Gene3D" id="3.40.190.10">
    <property type="entry name" value="Periplasmic binding protein-like II"/>
    <property type="match status" value="2"/>
</dbReference>
<reference evidence="6 7" key="1">
    <citation type="submission" date="2020-06" db="EMBL/GenBank/DDBJ databases">
        <title>Frischella cerana isolated from Apis cerana gut homogenate.</title>
        <authorList>
            <person name="Wolter L.A."/>
            <person name="Suenami S."/>
            <person name="Miyazaki R."/>
        </authorList>
    </citation>
    <scope>NUCLEOTIDE SEQUENCE [LARGE SCALE GENOMIC DNA]</scope>
    <source>
        <strain evidence="6 7">Ac13</strain>
    </source>
</reference>
<protein>
    <submittedName>
        <fullName evidence="6">LysR family transcriptional regulator</fullName>
    </submittedName>
</protein>
<evidence type="ECO:0000256" key="2">
    <source>
        <dbReference type="ARBA" id="ARBA00023015"/>
    </source>
</evidence>
<sequence length="305" mass="35344">MDIYNKKLPTVKQLQYFVAVCEERSFRGAAEKLGVSQPPLSVQIKELEEKLDVMLFLRNSHNVVLTTEGEALKLRVTRLLNELCTITHAIKTKDVAKPVFGTTKTLSFDFIPSIKLFFSNFGEQIEIYKHNYTSKELLLELQKENIDFALVSDYPMRNQNDNSLLIHREPLLLVLPESHPCSQQEKVDLNDVTDLPLFWFRSYLNPVFYQQCEHVFKTLNFPLIRRAELPDSLSMLLEVSLGKGMMLLPQSMAQAKVTGVVYKQLIRNQDRKLSIPVYLMWRKNLPKNSLNDVIITYFQDKLCDV</sequence>
<evidence type="ECO:0000256" key="4">
    <source>
        <dbReference type="ARBA" id="ARBA00023163"/>
    </source>
</evidence>
<comment type="similarity">
    <text evidence="1">Belongs to the LysR transcriptional regulatory family.</text>
</comment>
<gene>
    <name evidence="6" type="ORF">FcAc13_04630</name>
</gene>
<dbReference type="InterPro" id="IPR000847">
    <property type="entry name" value="LysR_HTH_N"/>
</dbReference>
<keyword evidence="3" id="KW-0238">DNA-binding</keyword>
<dbReference type="Pfam" id="PF00126">
    <property type="entry name" value="HTH_1"/>
    <property type="match status" value="1"/>
</dbReference>
<keyword evidence="4" id="KW-0804">Transcription</keyword>
<dbReference type="InterPro" id="IPR005119">
    <property type="entry name" value="LysR_subst-bd"/>
</dbReference>
<dbReference type="Gene3D" id="1.10.10.10">
    <property type="entry name" value="Winged helix-like DNA-binding domain superfamily/Winged helix DNA-binding domain"/>
    <property type="match status" value="1"/>
</dbReference>
<dbReference type="PANTHER" id="PTHR30346:SF17">
    <property type="entry name" value="LYSR FAMILY TRANSCRIPTIONAL REGULATOR"/>
    <property type="match status" value="1"/>
</dbReference>
<keyword evidence="2" id="KW-0805">Transcription regulation</keyword>
<dbReference type="PRINTS" id="PR00039">
    <property type="entry name" value="HTHLYSR"/>
</dbReference>
<evidence type="ECO:0000313" key="7">
    <source>
        <dbReference type="Proteomes" id="UP000651208"/>
    </source>
</evidence>
<dbReference type="EMBL" id="JABURY010000010">
    <property type="protein sequence ID" value="MBC9130592.1"/>
    <property type="molecule type" value="Genomic_DNA"/>
</dbReference>
<keyword evidence="7" id="KW-1185">Reference proteome</keyword>